<organism evidence="2 3">
    <name type="scientific">Catenaria anguillulae PL171</name>
    <dbReference type="NCBI Taxonomy" id="765915"/>
    <lineage>
        <taxon>Eukaryota</taxon>
        <taxon>Fungi</taxon>
        <taxon>Fungi incertae sedis</taxon>
        <taxon>Blastocladiomycota</taxon>
        <taxon>Blastocladiomycetes</taxon>
        <taxon>Blastocladiales</taxon>
        <taxon>Catenariaceae</taxon>
        <taxon>Catenaria</taxon>
    </lineage>
</organism>
<sequence>MHSKENRPTASWIRIHLARNPHPAVVLGKTITTCLATTNTATTWIEPQSTPIPRKRPRSPHQCPLPPPSRQHRLTTTRSRTLKLNGMSTKSSQKQKLRPIISTFCTFRFVLCCSFSVTYRWQTWRPAPSHAAKCSSALLLSRSGRTLSFITFSGITRPTSCT</sequence>
<comment type="caution">
    <text evidence="2">The sequence shown here is derived from an EMBL/GenBank/DDBJ whole genome shotgun (WGS) entry which is preliminary data.</text>
</comment>
<dbReference type="AlphaFoldDB" id="A0A1Y2H438"/>
<dbReference type="EMBL" id="MCFL01000233">
    <property type="protein sequence ID" value="ORZ29319.1"/>
    <property type="molecule type" value="Genomic_DNA"/>
</dbReference>
<accession>A0A1Y2H438</accession>
<feature type="region of interest" description="Disordered" evidence="1">
    <location>
        <begin position="47"/>
        <end position="73"/>
    </location>
</feature>
<name>A0A1Y2H438_9FUNG</name>
<keyword evidence="3" id="KW-1185">Reference proteome</keyword>
<evidence type="ECO:0000313" key="3">
    <source>
        <dbReference type="Proteomes" id="UP000193411"/>
    </source>
</evidence>
<proteinExistence type="predicted"/>
<dbReference type="Proteomes" id="UP000193411">
    <property type="component" value="Unassembled WGS sequence"/>
</dbReference>
<gene>
    <name evidence="2" type="ORF">BCR44DRAFT_184446</name>
</gene>
<evidence type="ECO:0000313" key="2">
    <source>
        <dbReference type="EMBL" id="ORZ29319.1"/>
    </source>
</evidence>
<protein>
    <submittedName>
        <fullName evidence="2">Uncharacterized protein</fullName>
    </submittedName>
</protein>
<reference evidence="2 3" key="1">
    <citation type="submission" date="2016-07" db="EMBL/GenBank/DDBJ databases">
        <title>Pervasive Adenine N6-methylation of Active Genes in Fungi.</title>
        <authorList>
            <consortium name="DOE Joint Genome Institute"/>
            <person name="Mondo S.J."/>
            <person name="Dannebaum R.O."/>
            <person name="Kuo R.C."/>
            <person name="Labutti K."/>
            <person name="Haridas S."/>
            <person name="Kuo A."/>
            <person name="Salamov A."/>
            <person name="Ahrendt S.R."/>
            <person name="Lipzen A."/>
            <person name="Sullivan W."/>
            <person name="Andreopoulos W.B."/>
            <person name="Clum A."/>
            <person name="Lindquist E."/>
            <person name="Daum C."/>
            <person name="Ramamoorthy G.K."/>
            <person name="Gryganskyi A."/>
            <person name="Culley D."/>
            <person name="Magnuson J.K."/>
            <person name="James T.Y."/>
            <person name="O'Malley M.A."/>
            <person name="Stajich J.E."/>
            <person name="Spatafora J.W."/>
            <person name="Visel A."/>
            <person name="Grigoriev I.V."/>
        </authorList>
    </citation>
    <scope>NUCLEOTIDE SEQUENCE [LARGE SCALE GENOMIC DNA]</scope>
    <source>
        <strain evidence="2 3">PL171</strain>
    </source>
</reference>
<evidence type="ECO:0000256" key="1">
    <source>
        <dbReference type="SAM" id="MobiDB-lite"/>
    </source>
</evidence>